<evidence type="ECO:0000256" key="1">
    <source>
        <dbReference type="ARBA" id="ARBA00007730"/>
    </source>
</evidence>
<dbReference type="InterPro" id="IPR007803">
    <property type="entry name" value="Asp/Arg/Pro-Hydrxlase"/>
</dbReference>
<dbReference type="SUPFAM" id="SSF51197">
    <property type="entry name" value="Clavaminate synthase-like"/>
    <property type="match status" value="1"/>
</dbReference>
<proteinExistence type="inferred from homology"/>
<evidence type="ECO:0000256" key="2">
    <source>
        <dbReference type="ARBA" id="ARBA00022964"/>
    </source>
</evidence>
<dbReference type="GO" id="GO:0051213">
    <property type="term" value="F:dioxygenase activity"/>
    <property type="evidence" value="ECO:0007669"/>
    <property type="project" value="UniProtKB-KW"/>
</dbReference>
<feature type="domain" description="Aspartyl/asparaginy/proline hydroxylase" evidence="4">
    <location>
        <begin position="15"/>
        <end position="160"/>
    </location>
</feature>
<evidence type="ECO:0000313" key="5">
    <source>
        <dbReference type="EMBL" id="PEH42263.1"/>
    </source>
</evidence>
<gene>
    <name evidence="5" type="ORF">CRM94_08970</name>
</gene>
<dbReference type="InterPro" id="IPR027443">
    <property type="entry name" value="IPNS-like_sf"/>
</dbReference>
<dbReference type="Pfam" id="PF05118">
    <property type="entry name" value="Asp_Arg_Hydrox"/>
    <property type="match status" value="1"/>
</dbReference>
<protein>
    <submittedName>
        <fullName evidence="5">Aspartyl/asparaginyl beta-hydroxylase domain-containing protein</fullName>
    </submittedName>
</protein>
<keyword evidence="3" id="KW-0560">Oxidoreductase</keyword>
<dbReference type="PANTHER" id="PTHR46332:SF5">
    <property type="entry name" value="ASPARTATE BETA-HYDROXYLASE DOMAIN CONTAINING 2"/>
    <property type="match status" value="1"/>
</dbReference>
<dbReference type="EMBL" id="PDDY01000001">
    <property type="protein sequence ID" value="PEH42263.1"/>
    <property type="molecule type" value="Genomic_DNA"/>
</dbReference>
<comment type="caution">
    <text evidence="5">The sequence shown here is derived from an EMBL/GenBank/DDBJ whole genome shotgun (WGS) entry which is preliminary data.</text>
</comment>
<evidence type="ECO:0000259" key="4">
    <source>
        <dbReference type="Pfam" id="PF05118"/>
    </source>
</evidence>
<comment type="similarity">
    <text evidence="1">Belongs to the aspartyl/asparaginyl beta-hydroxylase family.</text>
</comment>
<dbReference type="PANTHER" id="PTHR46332">
    <property type="entry name" value="ASPARTATE BETA-HYDROXYLASE DOMAIN-CONTAINING PROTEIN 2"/>
    <property type="match status" value="1"/>
</dbReference>
<dbReference type="AlphaFoldDB" id="A0A2A7SFN5"/>
<dbReference type="RefSeq" id="WP_096750874.1">
    <property type="nucleotide sequence ID" value="NZ_CADEPO010000009.1"/>
</dbReference>
<keyword evidence="2" id="KW-0223">Dioxygenase</keyword>
<evidence type="ECO:0000256" key="3">
    <source>
        <dbReference type="ARBA" id="ARBA00023002"/>
    </source>
</evidence>
<dbReference type="Gene3D" id="2.60.120.330">
    <property type="entry name" value="B-lactam Antibiotic, Isopenicillin N Synthase, Chain"/>
    <property type="match status" value="1"/>
</dbReference>
<dbReference type="Proteomes" id="UP000220629">
    <property type="component" value="Unassembled WGS sequence"/>
</dbReference>
<accession>A0A2A7SFN5</accession>
<organism evidence="5 6">
    <name type="scientific">Burkholderia gladioli</name>
    <name type="common">Pseudomonas marginata</name>
    <name type="synonym">Phytomonas marginata</name>
    <dbReference type="NCBI Taxonomy" id="28095"/>
    <lineage>
        <taxon>Bacteria</taxon>
        <taxon>Pseudomonadati</taxon>
        <taxon>Pseudomonadota</taxon>
        <taxon>Betaproteobacteria</taxon>
        <taxon>Burkholderiales</taxon>
        <taxon>Burkholderiaceae</taxon>
        <taxon>Burkholderia</taxon>
    </lineage>
</organism>
<dbReference type="InterPro" id="IPR051821">
    <property type="entry name" value="Asp/Asn_beta-hydroxylase"/>
</dbReference>
<evidence type="ECO:0000313" key="6">
    <source>
        <dbReference type="Proteomes" id="UP000220629"/>
    </source>
</evidence>
<name>A0A2A7SFN5_BURGA</name>
<dbReference type="GO" id="GO:0016020">
    <property type="term" value="C:membrane"/>
    <property type="evidence" value="ECO:0007669"/>
    <property type="project" value="TreeGrafter"/>
</dbReference>
<reference evidence="6" key="1">
    <citation type="submission" date="2017-09" db="EMBL/GenBank/DDBJ databases">
        <title>FDA dAtabase for Regulatory Grade micrObial Sequences (FDA-ARGOS): Supporting development and validation of Infectious Disease Dx tests.</title>
        <authorList>
            <person name="Minogue T."/>
            <person name="Wolcott M."/>
            <person name="Wasieloski L."/>
            <person name="Aguilar W."/>
            <person name="Moore D."/>
            <person name="Tallon L."/>
            <person name="Sadzewicz L."/>
            <person name="Ott S."/>
            <person name="Zhao X."/>
            <person name="Nagaraj S."/>
            <person name="Vavikolanu K."/>
            <person name="Aluvathingal J."/>
            <person name="Nadendla S."/>
            <person name="Sichtig H."/>
        </authorList>
    </citation>
    <scope>NUCLEOTIDE SEQUENCE [LARGE SCALE GENOMIC DNA]</scope>
    <source>
        <strain evidence="6">FDAARGOS_390</strain>
    </source>
</reference>
<sequence length="169" mass="18688">MFQPSTAFPFLAALERDWQVVRDECDALLPDEFDAWPERALYNRGWDVYGLHLEGRPILENCVFCPGTAALLGAVPGLRHAGFSRLAPGTEIAPHVGYSGAVLRLHLALRAEGDCALRVGGETRRWTPGRAFVFDDTVEHAAWNRSDAPRIVLLADFLRPAGSERHAAR</sequence>